<organism evidence="1 2">
    <name type="scientific">Meloidogyne enterolobii</name>
    <name type="common">Root-knot nematode worm</name>
    <name type="synonym">Meloidogyne mayaguensis</name>
    <dbReference type="NCBI Taxonomy" id="390850"/>
    <lineage>
        <taxon>Eukaryota</taxon>
        <taxon>Metazoa</taxon>
        <taxon>Ecdysozoa</taxon>
        <taxon>Nematoda</taxon>
        <taxon>Chromadorea</taxon>
        <taxon>Rhabditida</taxon>
        <taxon>Tylenchina</taxon>
        <taxon>Tylenchomorpha</taxon>
        <taxon>Tylenchoidea</taxon>
        <taxon>Meloidogynidae</taxon>
        <taxon>Meloidogyninae</taxon>
        <taxon>Meloidogyne</taxon>
    </lineage>
</organism>
<keyword evidence="2" id="KW-1185">Reference proteome</keyword>
<proteinExistence type="predicted"/>
<accession>A0ACB1B6C7</accession>
<dbReference type="Proteomes" id="UP001497535">
    <property type="component" value="Unassembled WGS sequence"/>
</dbReference>
<sequence>MDDDYDNYVPQISTMDWQNLGQDNESSQMRVESSASTMGPSGSGSYLYGVAGASIPVAGRSQHHQRPFPGMGIMPTQPFGVGEYGQGQGYQTNDFVSSGPQSQMMNYQMQSQPVRSFDTMNPSYMAGDPSRQNVLQQGIISAAANTKSTKGARGSKKSKKAMALDQCSTSHQLEPQGYILYQCLD</sequence>
<dbReference type="EMBL" id="CAVMJV010000200">
    <property type="protein sequence ID" value="CAK5124348.1"/>
    <property type="molecule type" value="Genomic_DNA"/>
</dbReference>
<evidence type="ECO:0000313" key="2">
    <source>
        <dbReference type="Proteomes" id="UP001497535"/>
    </source>
</evidence>
<evidence type="ECO:0000313" key="1">
    <source>
        <dbReference type="EMBL" id="CAK5124348.1"/>
    </source>
</evidence>
<name>A0ACB1B6C7_MELEN</name>
<protein>
    <submittedName>
        <fullName evidence="1">Uncharacterized protein</fullName>
    </submittedName>
</protein>
<gene>
    <name evidence="1" type="ORF">MENTE1834_LOCUS47750</name>
</gene>
<reference evidence="1" key="1">
    <citation type="submission" date="2023-11" db="EMBL/GenBank/DDBJ databases">
        <authorList>
            <person name="Poullet M."/>
        </authorList>
    </citation>
    <scope>NUCLEOTIDE SEQUENCE</scope>
    <source>
        <strain evidence="1">E1834</strain>
    </source>
</reference>
<comment type="caution">
    <text evidence="1">The sequence shown here is derived from an EMBL/GenBank/DDBJ whole genome shotgun (WGS) entry which is preliminary data.</text>
</comment>